<accession>A0A0A9HRC4</accession>
<reference evidence="1" key="2">
    <citation type="journal article" date="2015" name="Data Brief">
        <title>Shoot transcriptome of the giant reed, Arundo donax.</title>
        <authorList>
            <person name="Barrero R.A."/>
            <person name="Guerrero F.D."/>
            <person name="Moolhuijzen P."/>
            <person name="Goolsby J.A."/>
            <person name="Tidwell J."/>
            <person name="Bellgard S.E."/>
            <person name="Bellgard M.I."/>
        </authorList>
    </citation>
    <scope>NUCLEOTIDE SEQUENCE</scope>
    <source>
        <tissue evidence="1">Shoot tissue taken approximately 20 cm above the soil surface</tissue>
    </source>
</reference>
<sequence>MLPHVRKIYISELSLQIGIPYKFLCRLLLQVSVYTNISDFYMHVFRHSLQLLRYATLCNGI</sequence>
<dbReference type="AlphaFoldDB" id="A0A0A9HRC4"/>
<reference evidence="1" key="1">
    <citation type="submission" date="2014-09" db="EMBL/GenBank/DDBJ databases">
        <authorList>
            <person name="Magalhaes I.L.F."/>
            <person name="Oliveira U."/>
            <person name="Santos F.R."/>
            <person name="Vidigal T.H.D.A."/>
            <person name="Brescovit A.D."/>
            <person name="Santos A.J."/>
        </authorList>
    </citation>
    <scope>NUCLEOTIDE SEQUENCE</scope>
    <source>
        <tissue evidence="1">Shoot tissue taken approximately 20 cm above the soil surface</tissue>
    </source>
</reference>
<protein>
    <submittedName>
        <fullName evidence="1">Uncharacterized protein</fullName>
    </submittedName>
</protein>
<dbReference type="EMBL" id="GBRH01158241">
    <property type="protein sequence ID" value="JAE39655.1"/>
    <property type="molecule type" value="Transcribed_RNA"/>
</dbReference>
<organism evidence="1">
    <name type="scientific">Arundo donax</name>
    <name type="common">Giant reed</name>
    <name type="synonym">Donax arundinaceus</name>
    <dbReference type="NCBI Taxonomy" id="35708"/>
    <lineage>
        <taxon>Eukaryota</taxon>
        <taxon>Viridiplantae</taxon>
        <taxon>Streptophyta</taxon>
        <taxon>Embryophyta</taxon>
        <taxon>Tracheophyta</taxon>
        <taxon>Spermatophyta</taxon>
        <taxon>Magnoliopsida</taxon>
        <taxon>Liliopsida</taxon>
        <taxon>Poales</taxon>
        <taxon>Poaceae</taxon>
        <taxon>PACMAD clade</taxon>
        <taxon>Arundinoideae</taxon>
        <taxon>Arundineae</taxon>
        <taxon>Arundo</taxon>
    </lineage>
</organism>
<name>A0A0A9HRC4_ARUDO</name>
<evidence type="ECO:0000313" key="1">
    <source>
        <dbReference type="EMBL" id="JAE39655.1"/>
    </source>
</evidence>
<proteinExistence type="predicted"/>